<reference evidence="3" key="1">
    <citation type="journal article" date="2018" name="Science">
        <title>Natural noncanonical protein splicing yields products with diverse ?-amino acid residues.</title>
        <authorList>
            <person name="Morinaka B.I."/>
            <person name="Lakis E."/>
            <person name="Verest M."/>
            <person name="Helf M.J."/>
            <person name="Scalvenzi T."/>
            <person name="Vagstad A.L."/>
            <person name="Sims J."/>
            <person name="Sunagawa S."/>
            <person name="Gugger M."/>
            <person name="Piel J."/>
        </authorList>
    </citation>
    <scope>NUCLEOTIDE SEQUENCE</scope>
    <source>
        <strain evidence="3">PCC 9811</strain>
    </source>
</reference>
<dbReference type="EMBL" id="MG373782">
    <property type="protein sequence ID" value="AVH79690.1"/>
    <property type="molecule type" value="Genomic_DNA"/>
</dbReference>
<feature type="compositionally biased region" description="Pro residues" evidence="1">
    <location>
        <begin position="98"/>
        <end position="116"/>
    </location>
</feature>
<evidence type="ECO:0000313" key="3">
    <source>
        <dbReference type="EMBL" id="AVH79690.1"/>
    </source>
</evidence>
<organism evidence="3">
    <name type="scientific">Microcystis sp. PCC 9811</name>
    <dbReference type="NCBI Taxonomy" id="2099381"/>
    <lineage>
        <taxon>Bacteria</taxon>
        <taxon>Bacillati</taxon>
        <taxon>Cyanobacteriota</taxon>
        <taxon>Cyanophyceae</taxon>
        <taxon>Oscillatoriophycideae</taxon>
        <taxon>Chroococcales</taxon>
        <taxon>Microcystaceae</taxon>
        <taxon>Microcystis</taxon>
    </lineage>
</organism>
<evidence type="ECO:0000256" key="1">
    <source>
        <dbReference type="SAM" id="MobiDB-lite"/>
    </source>
</evidence>
<dbReference type="InterPro" id="IPR012903">
    <property type="entry name" value="Nif11"/>
</dbReference>
<sequence length="116" mass="13562">MSVEQTKAFYQRIATDKDFRSRFQNLENCEEFYNLVKKSDYDFTEQEFEAFTCQLLEAECLKNQVQDLNERELASILGGFLERAPIRPKYGSVVLPTRPRPPLWGKPPLSKPYPLP</sequence>
<accession>A0A2P0ZGW2</accession>
<name>A0A2P0ZGW2_9CHRO</name>
<dbReference type="NCBIfam" id="TIGR03798">
    <property type="entry name" value="leader_Nif11"/>
    <property type="match status" value="1"/>
</dbReference>
<dbReference type="Pfam" id="PF07862">
    <property type="entry name" value="Nif11"/>
    <property type="match status" value="1"/>
</dbReference>
<dbReference type="AlphaFoldDB" id="A0A2P0ZGW2"/>
<dbReference type="InterPro" id="IPR022516">
    <property type="entry name" value="CHP03798_Ocin"/>
</dbReference>
<feature type="domain" description="Nif11" evidence="2">
    <location>
        <begin position="1"/>
        <end position="48"/>
    </location>
</feature>
<proteinExistence type="predicted"/>
<protein>
    <recommendedName>
        <fullName evidence="2">Nif11 domain-containing protein</fullName>
    </recommendedName>
</protein>
<evidence type="ECO:0000259" key="2">
    <source>
        <dbReference type="Pfam" id="PF07862"/>
    </source>
</evidence>
<feature type="region of interest" description="Disordered" evidence="1">
    <location>
        <begin position="96"/>
        <end position="116"/>
    </location>
</feature>